<evidence type="ECO:0000313" key="2">
    <source>
        <dbReference type="EMBL" id="GGE32370.1"/>
    </source>
</evidence>
<dbReference type="AlphaFoldDB" id="A0A917EEY4"/>
<proteinExistence type="predicted"/>
<dbReference type="Proteomes" id="UP000612855">
    <property type="component" value="Unassembled WGS sequence"/>
</dbReference>
<comment type="caution">
    <text evidence="2">The sequence shown here is derived from an EMBL/GenBank/DDBJ whole genome shotgun (WGS) entry which is preliminary data.</text>
</comment>
<dbReference type="EMBL" id="BMFJ01000001">
    <property type="protein sequence ID" value="GGE32370.1"/>
    <property type="molecule type" value="Genomic_DNA"/>
</dbReference>
<organism evidence="2 3">
    <name type="scientific">Primorskyibacter flagellatus</name>
    <dbReference type="NCBI Taxonomy" id="1387277"/>
    <lineage>
        <taxon>Bacteria</taxon>
        <taxon>Pseudomonadati</taxon>
        <taxon>Pseudomonadota</taxon>
        <taxon>Alphaproteobacteria</taxon>
        <taxon>Rhodobacterales</taxon>
        <taxon>Roseobacteraceae</taxon>
        <taxon>Primorskyibacter</taxon>
    </lineage>
</organism>
<dbReference type="RefSeq" id="WP_188477577.1">
    <property type="nucleotide sequence ID" value="NZ_BMFJ01000001.1"/>
</dbReference>
<evidence type="ECO:0000313" key="3">
    <source>
        <dbReference type="Proteomes" id="UP000612855"/>
    </source>
</evidence>
<feature type="region of interest" description="Disordered" evidence="1">
    <location>
        <begin position="1"/>
        <end position="30"/>
    </location>
</feature>
<feature type="compositionally biased region" description="Polar residues" evidence="1">
    <location>
        <begin position="1"/>
        <end position="10"/>
    </location>
</feature>
<name>A0A917EEY4_9RHOB</name>
<accession>A0A917EEY4</accession>
<reference evidence="3" key="1">
    <citation type="journal article" date="2019" name="Int. J. Syst. Evol. Microbiol.">
        <title>The Global Catalogue of Microorganisms (GCM) 10K type strain sequencing project: providing services to taxonomists for standard genome sequencing and annotation.</title>
        <authorList>
            <consortium name="The Broad Institute Genomics Platform"/>
            <consortium name="The Broad Institute Genome Sequencing Center for Infectious Disease"/>
            <person name="Wu L."/>
            <person name="Ma J."/>
        </authorList>
    </citation>
    <scope>NUCLEOTIDE SEQUENCE [LARGE SCALE GENOMIC DNA]</scope>
    <source>
        <strain evidence="3">CGMCC 1.12664</strain>
    </source>
</reference>
<gene>
    <name evidence="2" type="ORF">GCM10011360_20290</name>
</gene>
<protein>
    <submittedName>
        <fullName evidence="2">Uncharacterized protein</fullName>
    </submittedName>
</protein>
<evidence type="ECO:0000256" key="1">
    <source>
        <dbReference type="SAM" id="MobiDB-lite"/>
    </source>
</evidence>
<keyword evidence="3" id="KW-1185">Reference proteome</keyword>
<sequence length="225" mass="24492">MKPISTNARTATGRELFRDKPKKKPAPKTSDATIAIQRGEHGRYQVKSGYMSGEFVARAFPKAPSNARGLIAEATGETEEAAIAALHDIIDARETRRRADRRVDPQTGISIPSNEEYAEALDQVALTRPQRAMLTTLALAGDDGLTDAGLARSAGYKSRAAANRAFTNAGKLIANYLDVQTSSESRPNESGDAYFLGYRGPQRNEDDPGNWILHAEVRYAVRIGM</sequence>